<dbReference type="KEGG" id="bne:DA69_07945"/>
<reference evidence="2 3" key="1">
    <citation type="journal article" date="2014" name="Genome Announc.">
        <title>Genome Sequence of a Promising Hydrogen-Producing Facultative Anaerobic Bacterium, Brevundimonas naejangsanensis Strain B1.</title>
        <authorList>
            <person name="Su H."/>
            <person name="Zhang T."/>
            <person name="Bao M."/>
            <person name="Jiang Y."/>
            <person name="Wang Y."/>
            <person name="Tan T."/>
        </authorList>
    </citation>
    <scope>NUCLEOTIDE SEQUENCE [LARGE SCALE GENOMIC DNA]</scope>
    <source>
        <strain evidence="2 3">B1</strain>
    </source>
</reference>
<keyword evidence="1" id="KW-0732">Signal</keyword>
<organism evidence="2 3">
    <name type="scientific">Brevundimonas naejangsanensis</name>
    <dbReference type="NCBI Taxonomy" id="588932"/>
    <lineage>
        <taxon>Bacteria</taxon>
        <taxon>Pseudomonadati</taxon>
        <taxon>Pseudomonadota</taxon>
        <taxon>Alphaproteobacteria</taxon>
        <taxon>Caulobacterales</taxon>
        <taxon>Caulobacteraceae</taxon>
        <taxon>Brevundimonas</taxon>
    </lineage>
</organism>
<evidence type="ECO:0000256" key="1">
    <source>
        <dbReference type="SAM" id="SignalP"/>
    </source>
</evidence>
<dbReference type="AlphaFoldDB" id="A0A172Y6A4"/>
<accession>A0A172Y6A4</accession>
<dbReference type="Proteomes" id="UP000077603">
    <property type="component" value="Chromosome"/>
</dbReference>
<proteinExistence type="predicted"/>
<dbReference type="STRING" id="588932.DA69_07945"/>
<feature type="signal peptide" evidence="1">
    <location>
        <begin position="1"/>
        <end position="15"/>
    </location>
</feature>
<name>A0A172Y6A4_9CAUL</name>
<evidence type="ECO:0000313" key="2">
    <source>
        <dbReference type="EMBL" id="ANF54676.1"/>
    </source>
</evidence>
<sequence length="466" mass="50091">MLGALGALFASTAWAQAPAPTLDQDALIAQAERVERHADALSRLWPGYWPNDQPFILYAPDIGAVFGGARRPGTPRFRPGRLEGAEFHFVLDYPSGVPDTVLLRPDGADDDLSTLFHEQFHDFQNTAFRWMSGDGHQEFVDLDAIPDLAGFIAALDLERLVLQAALLEPDAPARKQLARTYLALRTARSADLPAEVLAVQQQREWSEGTAEFIGLQASHLIAGRPDAALPSAIARALAAPGQNDMSLVSELFRWRAYPVGAALTWLLADVGADQWRTQVGQGAPLDVLLRQTIGEGSAEDVSAAAARFNLAALKAQAIERLAHAPAGVTTREAFLDQAPHWLVLELKSPVDRGKEIQLSFSAAEMTPLADGAIALPHGMVVMEAPGLALKSERSPALIEAPVGVVANGVIAHAVTLPLAAVDLHELRASEPFLLEKEGLSLRIDAADEIQQQAGRTRISLTLPKEP</sequence>
<protein>
    <submittedName>
        <fullName evidence="2">Uncharacterized protein</fullName>
    </submittedName>
</protein>
<gene>
    <name evidence="2" type="ORF">DA69_07945</name>
</gene>
<evidence type="ECO:0000313" key="3">
    <source>
        <dbReference type="Proteomes" id="UP000077603"/>
    </source>
</evidence>
<feature type="chain" id="PRO_5012362283" evidence="1">
    <location>
        <begin position="16"/>
        <end position="466"/>
    </location>
</feature>
<dbReference type="EMBL" id="CP015614">
    <property type="protein sequence ID" value="ANF54676.1"/>
    <property type="molecule type" value="Genomic_DNA"/>
</dbReference>
<keyword evidence="3" id="KW-1185">Reference proteome</keyword>